<dbReference type="VEuPathDB" id="FungiDB:TRICI_001994"/>
<dbReference type="Proteomes" id="UP000761534">
    <property type="component" value="Unassembled WGS sequence"/>
</dbReference>
<evidence type="ECO:0000313" key="2">
    <source>
        <dbReference type="Proteomes" id="UP000761534"/>
    </source>
</evidence>
<name>A0A642V837_9ASCO</name>
<keyword evidence="2" id="KW-1185">Reference proteome</keyword>
<gene>
    <name evidence="1" type="ORF">TRICI_001994</name>
</gene>
<accession>A0A642V837</accession>
<reference evidence="1" key="1">
    <citation type="journal article" date="2019" name="G3 (Bethesda)">
        <title>Genome Assemblies of Two Rare Opportunistic Yeast Pathogens: Diutina rugosa (syn. Candida rugosa) and Trichomonascus ciferrii (syn. Candida ciferrii).</title>
        <authorList>
            <person name="Mixao V."/>
            <person name="Saus E."/>
            <person name="Hansen A.P."/>
            <person name="Lass-Florl C."/>
            <person name="Gabaldon T."/>
        </authorList>
    </citation>
    <scope>NUCLEOTIDE SEQUENCE</scope>
    <source>
        <strain evidence="1">CBS 4856</strain>
    </source>
</reference>
<sequence>MGNVQFLLKELYNLSNQPSKSISISSWILDSTLSRFTISENGLILSSPNALVLSFGYTPKHSTSASGSATKLPFCLLAFGLADVLPDGGVTLGTEDSP</sequence>
<dbReference type="AlphaFoldDB" id="A0A642V837"/>
<evidence type="ECO:0000313" key="1">
    <source>
        <dbReference type="EMBL" id="KAA8915869.1"/>
    </source>
</evidence>
<comment type="caution">
    <text evidence="1">The sequence shown here is derived from an EMBL/GenBank/DDBJ whole genome shotgun (WGS) entry which is preliminary data.</text>
</comment>
<protein>
    <submittedName>
        <fullName evidence="1">Uncharacterized protein</fullName>
    </submittedName>
</protein>
<proteinExistence type="predicted"/>
<organism evidence="1 2">
    <name type="scientific">Trichomonascus ciferrii</name>
    <dbReference type="NCBI Taxonomy" id="44093"/>
    <lineage>
        <taxon>Eukaryota</taxon>
        <taxon>Fungi</taxon>
        <taxon>Dikarya</taxon>
        <taxon>Ascomycota</taxon>
        <taxon>Saccharomycotina</taxon>
        <taxon>Dipodascomycetes</taxon>
        <taxon>Dipodascales</taxon>
        <taxon>Trichomonascaceae</taxon>
        <taxon>Trichomonascus</taxon>
        <taxon>Trichomonascus ciferrii complex</taxon>
    </lineage>
</organism>
<dbReference type="EMBL" id="SWFS01000134">
    <property type="protein sequence ID" value="KAA8915869.1"/>
    <property type="molecule type" value="Genomic_DNA"/>
</dbReference>